<organism evidence="1 2">
    <name type="scientific">Cervus elaphus hippelaphus</name>
    <name type="common">European red deer</name>
    <dbReference type="NCBI Taxonomy" id="46360"/>
    <lineage>
        <taxon>Eukaryota</taxon>
        <taxon>Metazoa</taxon>
        <taxon>Chordata</taxon>
        <taxon>Craniata</taxon>
        <taxon>Vertebrata</taxon>
        <taxon>Euteleostomi</taxon>
        <taxon>Mammalia</taxon>
        <taxon>Eutheria</taxon>
        <taxon>Laurasiatheria</taxon>
        <taxon>Artiodactyla</taxon>
        <taxon>Ruminantia</taxon>
        <taxon>Pecora</taxon>
        <taxon>Cervidae</taxon>
        <taxon>Cervinae</taxon>
        <taxon>Cervus</taxon>
    </lineage>
</organism>
<dbReference type="Proteomes" id="UP000242450">
    <property type="component" value="Chromosome 1"/>
</dbReference>
<proteinExistence type="predicted"/>
<dbReference type="EMBL" id="MKHE01000001">
    <property type="protein sequence ID" value="OWK17960.1"/>
    <property type="molecule type" value="Genomic_DNA"/>
</dbReference>
<reference evidence="1 2" key="1">
    <citation type="journal article" date="2018" name="Mol. Genet. Genomics">
        <title>The red deer Cervus elaphus genome CerEla1.0: sequencing, annotating, genes, and chromosomes.</title>
        <authorList>
            <person name="Bana N.A."/>
            <person name="Nyiri A."/>
            <person name="Nagy J."/>
            <person name="Frank K."/>
            <person name="Nagy T."/>
            <person name="Steger V."/>
            <person name="Schiller M."/>
            <person name="Lakatos P."/>
            <person name="Sugar L."/>
            <person name="Horn P."/>
            <person name="Barta E."/>
            <person name="Orosz L."/>
        </authorList>
    </citation>
    <scope>NUCLEOTIDE SEQUENCE [LARGE SCALE GENOMIC DNA]</scope>
    <source>
        <strain evidence="1">Hungarian</strain>
    </source>
</reference>
<accession>A0A212DIC2</accession>
<sequence>MLLNQMRENMFAEGKMSLVLLKSQLQYL</sequence>
<keyword evidence="2" id="KW-1185">Reference proteome</keyword>
<name>A0A212DIC2_CEREH</name>
<gene>
    <name evidence="1" type="ORF">Celaphus_00008858</name>
</gene>
<comment type="caution">
    <text evidence="1">The sequence shown here is derived from an EMBL/GenBank/DDBJ whole genome shotgun (WGS) entry which is preliminary data.</text>
</comment>
<dbReference type="AlphaFoldDB" id="A0A212DIC2"/>
<protein>
    <submittedName>
        <fullName evidence="1">Uncharacterized protein</fullName>
    </submittedName>
</protein>
<evidence type="ECO:0000313" key="2">
    <source>
        <dbReference type="Proteomes" id="UP000242450"/>
    </source>
</evidence>
<evidence type="ECO:0000313" key="1">
    <source>
        <dbReference type="EMBL" id="OWK17960.1"/>
    </source>
</evidence>